<dbReference type="RefSeq" id="WP_013386142.1">
    <property type="nucleotide sequence ID" value="NC_014628.2"/>
</dbReference>
<dbReference type="PATRIC" id="fig|886882.15.peg.5596"/>
<proteinExistence type="predicted"/>
<accession>E3EK19</accession>
<sequence>MDKKKSNREAEVNQERKLERYLKAELRKYRLWSFLEQHGSERSKYQTGYYHALQSVLSKMKKINIS</sequence>
<evidence type="ECO:0000313" key="1">
    <source>
        <dbReference type="EMBL" id="ADO59728.1"/>
    </source>
</evidence>
<protein>
    <submittedName>
        <fullName evidence="1">Uncharacterized protein</fullName>
    </submittedName>
</protein>
<name>E3EK19_PAEPS</name>
<dbReference type="Proteomes" id="UP000006868">
    <property type="component" value="Plasmid pSC2"/>
</dbReference>
<dbReference type="HOGENOM" id="CLU_2827137_0_0_9"/>
<dbReference type="EMBL" id="CP002214">
    <property type="protein sequence ID" value="ADO59728.1"/>
    <property type="molecule type" value="Genomic_DNA"/>
</dbReference>
<evidence type="ECO:0000313" key="2">
    <source>
        <dbReference type="Proteomes" id="UP000006868"/>
    </source>
</evidence>
<keyword evidence="1" id="KW-0614">Plasmid</keyword>
<dbReference type="AlphaFoldDB" id="E3EK19"/>
<gene>
    <name evidence="1" type="ORF">PPSC2_26535</name>
</gene>
<reference evidence="1 2" key="1">
    <citation type="journal article" date="2011" name="J. Bacteriol.">
        <title>Complete genome sequence of Paenibacillus polymyxa SC2, a strain of plant growth-promoting Rhizobacterium with broad-spectrum antimicrobial activity.</title>
        <authorList>
            <person name="Ma M."/>
            <person name="Wang C."/>
            <person name="Ding Y."/>
            <person name="Li L."/>
            <person name="Shen D."/>
            <person name="Jiang X."/>
            <person name="Guan D."/>
            <person name="Cao F."/>
            <person name="Chen H."/>
            <person name="Feng R."/>
            <person name="Wang X."/>
            <person name="Ge Y."/>
            <person name="Yao L."/>
            <person name="Bing X."/>
            <person name="Yang X."/>
            <person name="Li J."/>
            <person name="Du B."/>
        </authorList>
    </citation>
    <scope>NUCLEOTIDE SEQUENCE [LARGE SCALE GENOMIC DNA]</scope>
    <source>
        <strain evidence="1 2">SC2</strain>
        <plasmid evidence="2">pSC2</plasmid>
    </source>
</reference>
<dbReference type="KEGG" id="ppm:PPSC2_26535"/>
<geneLocation type="plasmid" evidence="1 2">
    <name>pSC2</name>
</geneLocation>
<organism evidence="1 2">
    <name type="scientific">Paenibacillus polymyxa (strain SC2)</name>
    <name type="common">Bacillus polymyxa</name>
    <dbReference type="NCBI Taxonomy" id="886882"/>
    <lineage>
        <taxon>Bacteria</taxon>
        <taxon>Bacillati</taxon>
        <taxon>Bacillota</taxon>
        <taxon>Bacilli</taxon>
        <taxon>Bacillales</taxon>
        <taxon>Paenibacillaceae</taxon>
        <taxon>Paenibacillus</taxon>
    </lineage>
</organism>